<dbReference type="EMBL" id="CP020477">
    <property type="protein sequence ID" value="ARM77108.1"/>
    <property type="molecule type" value="Genomic_DNA"/>
</dbReference>
<evidence type="ECO:0000256" key="1">
    <source>
        <dbReference type="ARBA" id="ARBA00023239"/>
    </source>
</evidence>
<comment type="pathway">
    <text evidence="2">Porphyrin-containing compound metabolism.</text>
</comment>
<proteinExistence type="inferred from homology"/>
<name>A0A1W6K3I6_9CREN</name>
<dbReference type="InterPro" id="IPR040523">
    <property type="entry name" value="AsnC_trans_reg2"/>
</dbReference>
<dbReference type="EC" id="4.1.1.111" evidence="4"/>
<dbReference type="PANTHER" id="PTHR43413:SF1">
    <property type="entry name" value="SIROHEME DECARBOXYLASE NIRL SUBUNIT"/>
    <property type="match status" value="1"/>
</dbReference>
<feature type="domain" description="Siroheme decarboxylase AsnC-like ligand binding" evidence="6">
    <location>
        <begin position="221"/>
        <end position="305"/>
    </location>
</feature>
<keyword evidence="9" id="KW-1185">Reference proteome</keyword>
<sequence length="310" mass="35787">MELEYNFPLSSTPYLDLSSKLGIREDELLSRIKTLIDNEIIKRIGMYINFRAKGMEGALVAADIPLDNLEKYRRISLGIHELTHNFIRNHPRYNVWLVIKAENRNQLDKKIESLMEEVNARDYVTLYSKKSLKLSVKYDIIRGISWSQVEELAEKVPTAEELGINKELLKQLSLPLPIVKRPFEDIAKKFNMSEDELVDLIYEMKKKHVVKDYGATLNGEKVGIKENAMLLLNTDNIEEGCNNIALNLREATHVVLRESNKPWDYLCYCMLHGRDKPTIYTAVKKAIELTNARSYMLLFSLDNLKPGIVI</sequence>
<dbReference type="AlphaFoldDB" id="A0A1W6K3I6"/>
<comment type="similarity">
    <text evidence="3">Belongs to the Ahb/Nir family.</text>
</comment>
<dbReference type="STRING" id="282676.B6F84_07290"/>
<evidence type="ECO:0000256" key="5">
    <source>
        <dbReference type="ARBA" id="ARBA00048470"/>
    </source>
</evidence>
<feature type="domain" description="Siroheme decarboxylase NirL-like HTH" evidence="7">
    <location>
        <begin position="3"/>
        <end position="41"/>
    </location>
</feature>
<feature type="domain" description="Siroheme decarboxylase NirL-like HTH" evidence="7">
    <location>
        <begin position="166"/>
        <end position="209"/>
    </location>
</feature>
<evidence type="ECO:0000313" key="9">
    <source>
        <dbReference type="Proteomes" id="UP000193404"/>
    </source>
</evidence>
<dbReference type="PANTHER" id="PTHR43413">
    <property type="entry name" value="TRANSCRIPTIONAL REGULATOR, ASNC FAMILY"/>
    <property type="match status" value="1"/>
</dbReference>
<dbReference type="InterPro" id="IPR053953">
    <property type="entry name" value="NirdL-like_HTH"/>
</dbReference>
<dbReference type="Pfam" id="PF17805">
    <property type="entry name" value="AsnC_trans_reg2"/>
    <property type="match status" value="2"/>
</dbReference>
<evidence type="ECO:0000259" key="7">
    <source>
        <dbReference type="Pfam" id="PF22451"/>
    </source>
</evidence>
<evidence type="ECO:0000256" key="2">
    <source>
        <dbReference type="ARBA" id="ARBA00023444"/>
    </source>
</evidence>
<dbReference type="Gene3D" id="3.30.70.3460">
    <property type="match status" value="2"/>
</dbReference>
<dbReference type="KEGG" id="aman:B6F84_07290"/>
<evidence type="ECO:0000256" key="4">
    <source>
        <dbReference type="ARBA" id="ARBA00023471"/>
    </source>
</evidence>
<reference evidence="8 9" key="1">
    <citation type="submission" date="2017-03" db="EMBL/GenBank/DDBJ databases">
        <title>Sulfur activation and transportation mechanism of thermophilic Archaea Acidianus manzaensis YN-25.</title>
        <authorList>
            <person name="Ma Y."/>
            <person name="Yang Y."/>
            <person name="Xia J."/>
        </authorList>
    </citation>
    <scope>NUCLEOTIDE SEQUENCE [LARGE SCALE GENOMIC DNA]</scope>
    <source>
        <strain evidence="8 9">YN-25</strain>
    </source>
</reference>
<keyword evidence="1" id="KW-0456">Lyase</keyword>
<evidence type="ECO:0000313" key="8">
    <source>
        <dbReference type="EMBL" id="ARM77108.1"/>
    </source>
</evidence>
<evidence type="ECO:0000256" key="3">
    <source>
        <dbReference type="ARBA" id="ARBA00023457"/>
    </source>
</evidence>
<comment type="catalytic activity">
    <reaction evidence="5">
        <text>siroheme + 2 H(+) = 12,18-didecarboxysiroheme + 2 CO2</text>
        <dbReference type="Rhea" id="RHEA:19093"/>
        <dbReference type="ChEBI" id="CHEBI:15378"/>
        <dbReference type="ChEBI" id="CHEBI:16526"/>
        <dbReference type="ChEBI" id="CHEBI:60052"/>
        <dbReference type="ChEBI" id="CHEBI:140497"/>
        <dbReference type="EC" id="4.1.1.111"/>
    </reaction>
</comment>
<gene>
    <name evidence="8" type="ORF">B6F84_07290</name>
</gene>
<accession>A0A1W6K3I6</accession>
<feature type="domain" description="Siroheme decarboxylase AsnC-like ligand binding" evidence="6">
    <location>
        <begin position="54"/>
        <end position="133"/>
    </location>
</feature>
<dbReference type="InterPro" id="IPR050684">
    <property type="entry name" value="HTH-Siroheme_Decarb"/>
</dbReference>
<dbReference type="Proteomes" id="UP000193404">
    <property type="component" value="Chromosome"/>
</dbReference>
<organism evidence="8 9">
    <name type="scientific">Acidianus manzaensis</name>
    <dbReference type="NCBI Taxonomy" id="282676"/>
    <lineage>
        <taxon>Archaea</taxon>
        <taxon>Thermoproteota</taxon>
        <taxon>Thermoprotei</taxon>
        <taxon>Sulfolobales</taxon>
        <taxon>Sulfolobaceae</taxon>
        <taxon>Acidianus</taxon>
    </lineage>
</organism>
<dbReference type="Pfam" id="PF22451">
    <property type="entry name" value="NirdL-like_HTH"/>
    <property type="match status" value="2"/>
</dbReference>
<dbReference type="GO" id="GO:0016829">
    <property type="term" value="F:lyase activity"/>
    <property type="evidence" value="ECO:0007669"/>
    <property type="project" value="UniProtKB-KW"/>
</dbReference>
<evidence type="ECO:0000259" key="6">
    <source>
        <dbReference type="Pfam" id="PF17805"/>
    </source>
</evidence>
<protein>
    <recommendedName>
        <fullName evidence="4">siroheme decarboxylase</fullName>
        <ecNumber evidence="4">4.1.1.111</ecNumber>
    </recommendedName>
</protein>